<proteinExistence type="inferred from homology"/>
<dbReference type="Proteomes" id="UP000242447">
    <property type="component" value="Chromosome"/>
</dbReference>
<dbReference type="AlphaFoldDB" id="A0A1W6P2L9"/>
<dbReference type="STRING" id="92947.BVG79_02333"/>
<accession>A0A1W6P2L9</accession>
<gene>
    <name evidence="5" type="primary">rumA</name>
    <name evidence="5" type="ORF">BVG79_02333</name>
</gene>
<keyword evidence="3 4" id="KW-0949">S-adenosyl-L-methionine</keyword>
<evidence type="ECO:0000256" key="2">
    <source>
        <dbReference type="ARBA" id="ARBA00022679"/>
    </source>
</evidence>
<dbReference type="RefSeq" id="WP_085787038.1">
    <property type="nucleotide sequence ID" value="NZ_CP019937.1"/>
</dbReference>
<dbReference type="GO" id="GO:0070041">
    <property type="term" value="F:rRNA (uridine-C5-)-methyltransferase activity"/>
    <property type="evidence" value="ECO:0007669"/>
    <property type="project" value="TreeGrafter"/>
</dbReference>
<keyword evidence="6" id="KW-1185">Reference proteome</keyword>
<dbReference type="KEGG" id="kro:BVG79_02333"/>
<evidence type="ECO:0000313" key="5">
    <source>
        <dbReference type="EMBL" id="ARO15673.1"/>
    </source>
</evidence>
<dbReference type="Gene3D" id="2.40.50.1070">
    <property type="match status" value="1"/>
</dbReference>
<dbReference type="InterPro" id="IPR010280">
    <property type="entry name" value="U5_MeTrfase_fam"/>
</dbReference>
<dbReference type="PROSITE" id="PS51687">
    <property type="entry name" value="SAM_MT_RNA_M5U"/>
    <property type="match status" value="1"/>
</dbReference>
<dbReference type="PANTHER" id="PTHR11061">
    <property type="entry name" value="RNA M5U METHYLTRANSFERASE"/>
    <property type="match status" value="1"/>
</dbReference>
<dbReference type="SUPFAM" id="SSF53335">
    <property type="entry name" value="S-adenosyl-L-methionine-dependent methyltransferases"/>
    <property type="match status" value="1"/>
</dbReference>
<sequence>MAVVEALTHHAMGRLDDGTLVPRVLPGEEVEVTADGSARIITPSPRRVAPVCRHFKTCGGCAMQHADDNFVAAWKMDIVARALSGQGLTGEIAGILTSPARSRRRAKFTGRRGKSGGQVGFKARGSDILVEVPDCQLIAPELAALIPALADVANLAASRKAEAGLLVTTSQAGADLQVESERDLTPQLVGELAQIAERAGFARITWGDETAVLRAPPIQMMGPAPVVPPPGAFLQATPQGEADLLAQVRAAVGDARRVVDLFAGSGTFTLPLSATTEVHAVEGVAPMIEALMRGWRAAGGLRKVTGEVRDLFRNPLLPIDLKGFDAAIIDPPRAGAEAQIRQLAQSDIPVIAMVSCNPVTFARDARILLDAGYVMAPIWVVDQFRWSAHVELVTRFTRA</sequence>
<dbReference type="EC" id="2.1.1.190" evidence="5"/>
<dbReference type="EMBL" id="CP019937">
    <property type="protein sequence ID" value="ARO15673.1"/>
    <property type="molecule type" value="Genomic_DNA"/>
</dbReference>
<dbReference type="Gene3D" id="3.40.50.150">
    <property type="entry name" value="Vaccinia Virus protein VP39"/>
    <property type="match status" value="1"/>
</dbReference>
<dbReference type="CDD" id="cd02440">
    <property type="entry name" value="AdoMet_MTases"/>
    <property type="match status" value="1"/>
</dbReference>
<feature type="binding site" evidence="4">
    <location>
        <position position="330"/>
    </location>
    <ligand>
        <name>S-adenosyl-L-methionine</name>
        <dbReference type="ChEBI" id="CHEBI:59789"/>
    </ligand>
</feature>
<name>A0A1W6P2L9_9RHOB</name>
<reference evidence="5 6" key="1">
    <citation type="submission" date="2017-02" db="EMBL/GenBank/DDBJ databases">
        <title>Ketogulonicigenium robustum SPU B003 Genome sequencing and assembly.</title>
        <authorList>
            <person name="Li Y."/>
            <person name="Liu L."/>
            <person name="Wang C."/>
            <person name="Zhang M."/>
            <person name="Zhang T."/>
            <person name="Zhang Y."/>
        </authorList>
    </citation>
    <scope>NUCLEOTIDE SEQUENCE [LARGE SCALE GENOMIC DNA]</scope>
    <source>
        <strain evidence="5 6">SPU_B003</strain>
    </source>
</reference>
<dbReference type="PANTHER" id="PTHR11061:SF49">
    <property type="entry name" value="23S RRNA (URACIL(1939)-C(5))-METHYLTRANSFERASE RLMD"/>
    <property type="match status" value="1"/>
</dbReference>
<evidence type="ECO:0000256" key="4">
    <source>
        <dbReference type="PROSITE-ProRule" id="PRU01024"/>
    </source>
</evidence>
<dbReference type="GO" id="GO:0070475">
    <property type="term" value="P:rRNA base methylation"/>
    <property type="evidence" value="ECO:0007669"/>
    <property type="project" value="TreeGrafter"/>
</dbReference>
<evidence type="ECO:0000256" key="3">
    <source>
        <dbReference type="ARBA" id="ARBA00022691"/>
    </source>
</evidence>
<comment type="similarity">
    <text evidence="4">Belongs to the class I-like SAM-binding methyltransferase superfamily. RNA M5U methyltransferase family.</text>
</comment>
<dbReference type="OrthoDB" id="9804590at2"/>
<keyword evidence="1 4" id="KW-0489">Methyltransferase</keyword>
<evidence type="ECO:0000256" key="1">
    <source>
        <dbReference type="ARBA" id="ARBA00022603"/>
    </source>
</evidence>
<organism evidence="5 6">
    <name type="scientific">Ketogulonicigenium robustum</name>
    <dbReference type="NCBI Taxonomy" id="92947"/>
    <lineage>
        <taxon>Bacteria</taxon>
        <taxon>Pseudomonadati</taxon>
        <taxon>Pseudomonadota</taxon>
        <taxon>Alphaproteobacteria</taxon>
        <taxon>Rhodobacterales</taxon>
        <taxon>Roseobacteraceae</taxon>
        <taxon>Ketogulonicigenium</taxon>
    </lineage>
</organism>
<feature type="binding site" evidence="4">
    <location>
        <position position="262"/>
    </location>
    <ligand>
        <name>S-adenosyl-L-methionine</name>
        <dbReference type="ChEBI" id="CHEBI:59789"/>
    </ligand>
</feature>
<protein>
    <submittedName>
        <fullName evidence="5">23S rRNA (Uracil1939-C5)-methyltransferase</fullName>
        <ecNumber evidence="5">2.1.1.190</ecNumber>
    </submittedName>
</protein>
<feature type="active site" description="Nucleophile" evidence="4">
    <location>
        <position position="356"/>
    </location>
</feature>
<evidence type="ECO:0000313" key="6">
    <source>
        <dbReference type="Proteomes" id="UP000242447"/>
    </source>
</evidence>
<dbReference type="InterPro" id="IPR029063">
    <property type="entry name" value="SAM-dependent_MTases_sf"/>
</dbReference>
<feature type="binding site" evidence="4">
    <location>
        <position position="282"/>
    </location>
    <ligand>
        <name>S-adenosyl-L-methionine</name>
        <dbReference type="ChEBI" id="CHEBI:59789"/>
    </ligand>
</feature>
<dbReference type="Pfam" id="PF05958">
    <property type="entry name" value="tRNA_U5-meth_tr"/>
    <property type="match status" value="1"/>
</dbReference>
<feature type="binding site" evidence="4">
    <location>
        <position position="235"/>
    </location>
    <ligand>
        <name>S-adenosyl-L-methionine</name>
        <dbReference type="ChEBI" id="CHEBI:59789"/>
    </ligand>
</feature>
<keyword evidence="2 4" id="KW-0808">Transferase</keyword>